<evidence type="ECO:0000256" key="26">
    <source>
        <dbReference type="SAM" id="Phobius"/>
    </source>
</evidence>
<dbReference type="InterPro" id="IPR016166">
    <property type="entry name" value="FAD-bd_PCMH"/>
</dbReference>
<evidence type="ECO:0000256" key="14">
    <source>
        <dbReference type="ARBA" id="ARBA00022989"/>
    </source>
</evidence>
<evidence type="ECO:0000256" key="17">
    <source>
        <dbReference type="ARBA" id="ARBA00023098"/>
    </source>
</evidence>
<dbReference type="EMBL" id="MRZV01000074">
    <property type="protein sequence ID" value="PIK59759.1"/>
    <property type="molecule type" value="Genomic_DNA"/>
</dbReference>
<keyword evidence="16" id="KW-0333">Golgi apparatus</keyword>
<comment type="caution">
    <text evidence="28">The sequence shown here is derived from an EMBL/GenBank/DDBJ whole genome shotgun (WGS) entry which is preliminary data.</text>
</comment>
<evidence type="ECO:0000256" key="24">
    <source>
        <dbReference type="ARBA" id="ARBA00078485"/>
    </source>
</evidence>
<evidence type="ECO:0000256" key="10">
    <source>
        <dbReference type="ARBA" id="ARBA00022729"/>
    </source>
</evidence>
<evidence type="ECO:0000256" key="9">
    <source>
        <dbReference type="ARBA" id="ARBA00022692"/>
    </source>
</evidence>
<keyword evidence="20" id="KW-0753">Steroid metabolism</keyword>
<dbReference type="GO" id="GO:0008203">
    <property type="term" value="P:cholesterol metabolic process"/>
    <property type="evidence" value="ECO:0007669"/>
    <property type="project" value="UniProtKB-KW"/>
</dbReference>
<dbReference type="Proteomes" id="UP000230750">
    <property type="component" value="Unassembled WGS sequence"/>
</dbReference>
<evidence type="ECO:0000259" key="27">
    <source>
        <dbReference type="PROSITE" id="PS51387"/>
    </source>
</evidence>
<evidence type="ECO:0000256" key="13">
    <source>
        <dbReference type="ARBA" id="ARBA00022857"/>
    </source>
</evidence>
<evidence type="ECO:0000313" key="29">
    <source>
        <dbReference type="Proteomes" id="UP000230750"/>
    </source>
</evidence>
<evidence type="ECO:0000256" key="11">
    <source>
        <dbReference type="ARBA" id="ARBA00022824"/>
    </source>
</evidence>
<evidence type="ECO:0000256" key="16">
    <source>
        <dbReference type="ARBA" id="ARBA00023034"/>
    </source>
</evidence>
<dbReference type="GO" id="GO:0000139">
    <property type="term" value="C:Golgi membrane"/>
    <property type="evidence" value="ECO:0007669"/>
    <property type="project" value="UniProtKB-SubCell"/>
</dbReference>
<keyword evidence="13" id="KW-0521">NADP</keyword>
<dbReference type="GO" id="GO:0050614">
    <property type="term" value="F:Delta24-sterol reductase activity"/>
    <property type="evidence" value="ECO:0007669"/>
    <property type="project" value="UniProtKB-EC"/>
</dbReference>
<evidence type="ECO:0000256" key="25">
    <source>
        <dbReference type="ARBA" id="ARBA00080612"/>
    </source>
</evidence>
<keyword evidence="12" id="KW-0274">FAD</keyword>
<evidence type="ECO:0000256" key="22">
    <source>
        <dbReference type="ARBA" id="ARBA00052927"/>
    </source>
</evidence>
<evidence type="ECO:0000256" key="7">
    <source>
        <dbReference type="ARBA" id="ARBA00022548"/>
    </source>
</evidence>
<dbReference type="PROSITE" id="PS51387">
    <property type="entry name" value="FAD_PCMH"/>
    <property type="match status" value="1"/>
</dbReference>
<evidence type="ECO:0000313" key="28">
    <source>
        <dbReference type="EMBL" id="PIK59759.1"/>
    </source>
</evidence>
<keyword evidence="9 26" id="KW-0812">Transmembrane</keyword>
<feature type="domain" description="FAD-binding PCMH-type" evidence="27">
    <location>
        <begin position="112"/>
        <end position="288"/>
    </location>
</feature>
<keyword evidence="17" id="KW-0443">Lipid metabolism</keyword>
<keyword evidence="11" id="KW-0256">Endoplasmic reticulum</keyword>
<dbReference type="InterPro" id="IPR036318">
    <property type="entry name" value="FAD-bd_PCMH-like_sf"/>
</dbReference>
<keyword evidence="29" id="KW-1185">Reference proteome</keyword>
<dbReference type="FunFam" id="3.30.465.10:FF:000032">
    <property type="entry name" value="Delta(24)-sterol reductase"/>
    <property type="match status" value="1"/>
</dbReference>
<dbReference type="InterPro" id="IPR016169">
    <property type="entry name" value="FAD-bd_PCMH_sub2"/>
</dbReference>
<dbReference type="OrthoDB" id="415825at2759"/>
<evidence type="ECO:0000256" key="20">
    <source>
        <dbReference type="ARBA" id="ARBA00023221"/>
    </source>
</evidence>
<dbReference type="PANTHER" id="PTHR10801">
    <property type="entry name" value="24-DEHYDROCHOLESTEROL REDUCTASE"/>
    <property type="match status" value="1"/>
</dbReference>
<dbReference type="InterPro" id="IPR040165">
    <property type="entry name" value="Diminuto-like"/>
</dbReference>
<accession>A0A2G8LHM8</accession>
<comment type="catalytic activity">
    <reaction evidence="22">
        <text>5alpha-cholest-8-en-3beta-ol + NADP(+) = zymosterol + NADPH + H(+)</text>
        <dbReference type="Rhea" id="RHEA:36399"/>
        <dbReference type="ChEBI" id="CHEBI:15378"/>
        <dbReference type="ChEBI" id="CHEBI:16608"/>
        <dbReference type="ChEBI" id="CHEBI:18252"/>
        <dbReference type="ChEBI" id="CHEBI:57783"/>
        <dbReference type="ChEBI" id="CHEBI:58349"/>
        <dbReference type="EC" id="1.3.1.72"/>
    </reaction>
    <physiologicalReaction direction="right-to-left" evidence="22">
        <dbReference type="Rhea" id="RHEA:36401"/>
    </physiologicalReaction>
</comment>
<dbReference type="PANTHER" id="PTHR10801:SF0">
    <property type="entry name" value="DELTA(24)-STEROL REDUCTASE"/>
    <property type="match status" value="1"/>
</dbReference>
<dbReference type="GO" id="GO:0071949">
    <property type="term" value="F:FAD binding"/>
    <property type="evidence" value="ECO:0007669"/>
    <property type="project" value="InterPro"/>
</dbReference>
<evidence type="ECO:0000256" key="23">
    <source>
        <dbReference type="ARBA" id="ARBA00056986"/>
    </source>
</evidence>
<comment type="function">
    <text evidence="23">Catalyzes the reduction of the delta-24 double bond of sterol intermediates during cholesterol biosynthesis. In addition to its cholesterol-synthesizing activity, can protect cells from oxidative stress by reducing caspase 3 activity during apoptosis induced by oxidative stress. Also protects against amyloid-beta peptide-induced apoptosis.</text>
</comment>
<evidence type="ECO:0000256" key="8">
    <source>
        <dbReference type="ARBA" id="ARBA00022630"/>
    </source>
</evidence>
<comment type="subcellular location">
    <subcellularLocation>
        <location evidence="3">Endoplasmic reticulum membrane</location>
        <topology evidence="3">Single-pass membrane protein</topology>
    </subcellularLocation>
    <subcellularLocation>
        <location evidence="2">Golgi apparatus membrane</location>
        <topology evidence="2">Single-pass membrane protein</topology>
    </subcellularLocation>
</comment>
<dbReference type="AlphaFoldDB" id="A0A2G8LHM8"/>
<dbReference type="EC" id="1.3.1.72" evidence="4"/>
<name>A0A2G8LHM8_STIJA</name>
<keyword evidence="8" id="KW-0285">Flavoprotein</keyword>
<keyword evidence="10" id="KW-0732">Signal</keyword>
<evidence type="ECO:0000256" key="1">
    <source>
        <dbReference type="ARBA" id="ARBA00001974"/>
    </source>
</evidence>
<evidence type="ECO:0000256" key="12">
    <source>
        <dbReference type="ARBA" id="ARBA00022827"/>
    </source>
</evidence>
<protein>
    <recommendedName>
        <fullName evidence="5">Delta(24)-sterol reductase</fullName>
        <ecNumber evidence="4">1.3.1.72</ecNumber>
    </recommendedName>
    <alternativeName>
        <fullName evidence="24">24-dehydrocholesterol reductase</fullName>
    </alternativeName>
    <alternativeName>
        <fullName evidence="25">3-beta-hydroxysterol Delta-24-reductase</fullName>
    </alternativeName>
</protein>
<keyword evidence="14 26" id="KW-1133">Transmembrane helix</keyword>
<dbReference type="STRING" id="307972.A0A2G8LHM8"/>
<reference evidence="28 29" key="1">
    <citation type="journal article" date="2017" name="PLoS Biol.">
        <title>The sea cucumber genome provides insights into morphological evolution and visceral regeneration.</title>
        <authorList>
            <person name="Zhang X."/>
            <person name="Sun L."/>
            <person name="Yuan J."/>
            <person name="Sun Y."/>
            <person name="Gao Y."/>
            <person name="Zhang L."/>
            <person name="Li S."/>
            <person name="Dai H."/>
            <person name="Hamel J.F."/>
            <person name="Liu C."/>
            <person name="Yu Y."/>
            <person name="Liu S."/>
            <person name="Lin W."/>
            <person name="Guo K."/>
            <person name="Jin S."/>
            <person name="Xu P."/>
            <person name="Storey K.B."/>
            <person name="Huan P."/>
            <person name="Zhang T."/>
            <person name="Zhou Y."/>
            <person name="Zhang J."/>
            <person name="Lin C."/>
            <person name="Li X."/>
            <person name="Xing L."/>
            <person name="Huo D."/>
            <person name="Sun M."/>
            <person name="Wang L."/>
            <person name="Mercier A."/>
            <person name="Li F."/>
            <person name="Yang H."/>
            <person name="Xiang J."/>
        </authorList>
    </citation>
    <scope>NUCLEOTIDE SEQUENCE [LARGE SCALE GENOMIC DNA]</scope>
    <source>
        <strain evidence="28">Shaxun</strain>
        <tissue evidence="28">Muscle</tissue>
    </source>
</reference>
<organism evidence="28 29">
    <name type="scientific">Stichopus japonicus</name>
    <name type="common">Sea cucumber</name>
    <dbReference type="NCBI Taxonomy" id="307972"/>
    <lineage>
        <taxon>Eukaryota</taxon>
        <taxon>Metazoa</taxon>
        <taxon>Echinodermata</taxon>
        <taxon>Eleutherozoa</taxon>
        <taxon>Echinozoa</taxon>
        <taxon>Holothuroidea</taxon>
        <taxon>Aspidochirotacea</taxon>
        <taxon>Aspidochirotida</taxon>
        <taxon>Stichopodidae</taxon>
        <taxon>Apostichopus</taxon>
    </lineage>
</organism>
<evidence type="ECO:0000256" key="4">
    <source>
        <dbReference type="ARBA" id="ARBA00012405"/>
    </source>
</evidence>
<comment type="catalytic activity">
    <reaction evidence="21">
        <text>lanosterol + NADPH + H(+) = 24,25-dihydrolanosterol + NADP(+)</text>
        <dbReference type="Rhea" id="RHEA:33919"/>
        <dbReference type="ChEBI" id="CHEBI:15378"/>
        <dbReference type="ChEBI" id="CHEBI:16521"/>
        <dbReference type="ChEBI" id="CHEBI:28113"/>
        <dbReference type="ChEBI" id="CHEBI:57783"/>
        <dbReference type="ChEBI" id="CHEBI:58349"/>
    </reaction>
    <physiologicalReaction direction="left-to-right" evidence="21">
        <dbReference type="Rhea" id="RHEA:33920"/>
    </physiologicalReaction>
</comment>
<sequence>MSPLPQPRPPPRLYHSRRLVHAWAVYRLIGRLNDCQQGPGRIYKHSFAPNKIAKMLWLSLGTGLLSSFMLFSYVKGTEHMMKHYRWVFVCFGLLPISLVYSAVFNIRNWIVFKLKSAPKNHKSKVEQVSKQIKDWRASGSKQKLCTSRASWESHSLREGKYKKTDRKINLNLVDILEINTEKGYVRAEAMATIGELTATLIPMGWTVPVIPELDDCCVGGLVMGSGVESTSHKYGLFQHICKSFEIVLATGEVKRCSKDENSDLFYSVPWSCGTLGFLVSADILIVPSKKYVRLEYYPAKTREEVVRVFKEQTLRTEGNEFVEGLMYNENEAVIMTGSQTDDAEPDKINNIGNFYKPWFYKHVEGILKTGFCVEYIPLRDYYHRHSRSIFWEMQDIIPFGNNVFFRYLFGWLVPPKISLLKLTQTDTLRELYRKHHLVQDIFVPLDKMEDTLKFIHKEMKMYPLWLCPFVLPNQPGMFHPPGDEDGLYIDIGAFGTPKAENYSALKTIRKLEEYEREVNGFQMLYADCHMTREEFRDMFDHTLYDKLRKELKCEDAFPEVYDKISKDARY</sequence>
<dbReference type="SUPFAM" id="SSF56176">
    <property type="entry name" value="FAD-binding/transporter-associated domain-like"/>
    <property type="match status" value="1"/>
</dbReference>
<proteinExistence type="predicted"/>
<dbReference type="GO" id="GO:0000246">
    <property type="term" value="F:Delta24(24-1) sterol reductase activity"/>
    <property type="evidence" value="ECO:0007669"/>
    <property type="project" value="TreeGrafter"/>
</dbReference>
<evidence type="ECO:0000256" key="6">
    <source>
        <dbReference type="ARBA" id="ARBA00022516"/>
    </source>
</evidence>
<keyword evidence="18 26" id="KW-0472">Membrane</keyword>
<dbReference type="InterPro" id="IPR006094">
    <property type="entry name" value="Oxid_FAD_bind_N"/>
</dbReference>
<keyword evidence="15" id="KW-0560">Oxidoreductase</keyword>
<evidence type="ECO:0000256" key="19">
    <source>
        <dbReference type="ARBA" id="ARBA00023166"/>
    </source>
</evidence>
<evidence type="ECO:0000256" key="15">
    <source>
        <dbReference type="ARBA" id="ARBA00023002"/>
    </source>
</evidence>
<keyword evidence="7" id="KW-0153">Cholesterol metabolism</keyword>
<feature type="transmembrane region" description="Helical" evidence="26">
    <location>
        <begin position="55"/>
        <end position="74"/>
    </location>
</feature>
<feature type="transmembrane region" description="Helical" evidence="26">
    <location>
        <begin position="86"/>
        <end position="106"/>
    </location>
</feature>
<evidence type="ECO:0000256" key="21">
    <source>
        <dbReference type="ARBA" id="ARBA00051033"/>
    </source>
</evidence>
<evidence type="ECO:0000256" key="5">
    <source>
        <dbReference type="ARBA" id="ARBA00019086"/>
    </source>
</evidence>
<evidence type="ECO:0000256" key="3">
    <source>
        <dbReference type="ARBA" id="ARBA00004389"/>
    </source>
</evidence>
<evidence type="ECO:0000256" key="18">
    <source>
        <dbReference type="ARBA" id="ARBA00023136"/>
    </source>
</evidence>
<dbReference type="Gene3D" id="3.30.465.10">
    <property type="match status" value="1"/>
</dbReference>
<keyword evidence="6" id="KW-0444">Lipid biosynthesis</keyword>
<evidence type="ECO:0000256" key="2">
    <source>
        <dbReference type="ARBA" id="ARBA00004194"/>
    </source>
</evidence>
<comment type="cofactor">
    <cofactor evidence="1">
        <name>FAD</name>
        <dbReference type="ChEBI" id="CHEBI:57692"/>
    </cofactor>
</comment>
<dbReference type="GO" id="GO:0005789">
    <property type="term" value="C:endoplasmic reticulum membrane"/>
    <property type="evidence" value="ECO:0007669"/>
    <property type="project" value="UniProtKB-SubCell"/>
</dbReference>
<gene>
    <name evidence="28" type="ORF">BSL78_03331</name>
</gene>
<keyword evidence="19" id="KW-1207">Sterol metabolism</keyword>
<dbReference type="Pfam" id="PF01565">
    <property type="entry name" value="FAD_binding_4"/>
    <property type="match status" value="1"/>
</dbReference>